<organism evidence="8 9">
    <name type="scientific">Erythranthe guttata</name>
    <name type="common">Yellow monkey flower</name>
    <name type="synonym">Mimulus guttatus</name>
    <dbReference type="NCBI Taxonomy" id="4155"/>
    <lineage>
        <taxon>Eukaryota</taxon>
        <taxon>Viridiplantae</taxon>
        <taxon>Streptophyta</taxon>
        <taxon>Embryophyta</taxon>
        <taxon>Tracheophyta</taxon>
        <taxon>Spermatophyta</taxon>
        <taxon>Magnoliopsida</taxon>
        <taxon>eudicotyledons</taxon>
        <taxon>Gunneridae</taxon>
        <taxon>Pentapetalae</taxon>
        <taxon>asterids</taxon>
        <taxon>lamiids</taxon>
        <taxon>Lamiales</taxon>
        <taxon>Phrymaceae</taxon>
        <taxon>Erythranthe</taxon>
    </lineage>
</organism>
<comment type="subcellular location">
    <subcellularLocation>
        <location evidence="1">Membrane</location>
        <topology evidence="1">Peripheral membrane protein</topology>
    </subcellularLocation>
</comment>
<evidence type="ECO:0000256" key="4">
    <source>
        <dbReference type="ARBA" id="ARBA00022927"/>
    </source>
</evidence>
<keyword evidence="3" id="KW-0813">Transport</keyword>
<evidence type="ECO:0000256" key="1">
    <source>
        <dbReference type="ARBA" id="ARBA00004170"/>
    </source>
</evidence>
<dbReference type="InterPro" id="IPR044836">
    <property type="entry name" value="TOL_plant"/>
</dbReference>
<name>A0A022Q717_ERYGU</name>
<dbReference type="GO" id="GO:0035091">
    <property type="term" value="F:phosphatidylinositol binding"/>
    <property type="evidence" value="ECO:0007669"/>
    <property type="project" value="InterPro"/>
</dbReference>
<dbReference type="Gene3D" id="1.25.40.90">
    <property type="match status" value="1"/>
</dbReference>
<sequence length="508" mass="56980">LAKDVVKAVKKGLQHKNAKLLETMVKNCGDYVHLQIAERIYCLRWSRLLGKKQTDMNVRDKILVLIGSWHQAFGGAGGRYSQYYMAYEDLRRSCVKFPKNLPRDAVPIFTPPVTTHPITTNNPKPNVLDLLADMLQAVDPSDRSAVKDEVIVDLVEQCRANQKKLVQLLATTGVLNSMIAYKFVLAKHDAIASGSPLPPQAQVRNNISIKESEKQDLSTPKPAEATVVQNAPPSENNKRSAPVLPEKQKNVAPEEDDEEEDDFALLARRHSKVRADVALTESNALVPVDVPTSSVRTKEQDMIDLLSITLSTPTLTEQTPQQPPSPSMQQTQGNIPSNYPPQPLLPQHQPQYQQFESQPQIEPQQNQLQYPQYATQQQQAFNNASHQQPQFHQYTSMYPPPPWAATPGYYTNNQSPVYTYPTSRPTFESSNNGVPHVTSGLSSPTANNVGQRPFIPSYRLFEDLNVLGNADGRFKAIKIWLGEGSDDLVGYWVELYYKQTFDLVYISF</sequence>
<gene>
    <name evidence="8" type="ORF">MIMGU_mgv1a018553mg</name>
</gene>
<keyword evidence="5" id="KW-0472">Membrane</keyword>
<comment type="similarity">
    <text evidence="2">Belongs to the TOM1 family.</text>
</comment>
<dbReference type="PANTHER" id="PTHR45898:SF2">
    <property type="entry name" value="TOM1-LIKE PROTEIN 6"/>
    <property type="match status" value="1"/>
</dbReference>
<dbReference type="SUPFAM" id="SSF89009">
    <property type="entry name" value="GAT-like domain"/>
    <property type="match status" value="1"/>
</dbReference>
<feature type="region of interest" description="Disordered" evidence="6">
    <location>
        <begin position="212"/>
        <end position="261"/>
    </location>
</feature>
<dbReference type="Pfam" id="PF03127">
    <property type="entry name" value="GAT"/>
    <property type="match status" value="1"/>
</dbReference>
<dbReference type="GO" id="GO:0005737">
    <property type="term" value="C:cytoplasm"/>
    <property type="evidence" value="ECO:0007669"/>
    <property type="project" value="UniProtKB-ARBA"/>
</dbReference>
<evidence type="ECO:0000256" key="3">
    <source>
        <dbReference type="ARBA" id="ARBA00022448"/>
    </source>
</evidence>
<dbReference type="PROSITE" id="PS50179">
    <property type="entry name" value="VHS"/>
    <property type="match status" value="1"/>
</dbReference>
<dbReference type="STRING" id="4155.A0A022Q717"/>
<feature type="domain" description="VHS" evidence="7">
    <location>
        <begin position="1"/>
        <end position="98"/>
    </location>
</feature>
<dbReference type="InterPro" id="IPR002014">
    <property type="entry name" value="VHS_dom"/>
</dbReference>
<dbReference type="Pfam" id="PF00790">
    <property type="entry name" value="VHS"/>
    <property type="match status" value="1"/>
</dbReference>
<protein>
    <recommendedName>
        <fullName evidence="7">VHS domain-containing protein</fullName>
    </recommendedName>
</protein>
<proteinExistence type="inferred from homology"/>
<feature type="non-terminal residue" evidence="8">
    <location>
        <position position="1"/>
    </location>
</feature>
<dbReference type="Gene3D" id="1.20.58.160">
    <property type="match status" value="1"/>
</dbReference>
<evidence type="ECO:0000256" key="6">
    <source>
        <dbReference type="SAM" id="MobiDB-lite"/>
    </source>
</evidence>
<dbReference type="GO" id="GO:0043130">
    <property type="term" value="F:ubiquitin binding"/>
    <property type="evidence" value="ECO:0007669"/>
    <property type="project" value="InterPro"/>
</dbReference>
<dbReference type="GO" id="GO:0016020">
    <property type="term" value="C:membrane"/>
    <property type="evidence" value="ECO:0007669"/>
    <property type="project" value="UniProtKB-SubCell"/>
</dbReference>
<evidence type="ECO:0000259" key="7">
    <source>
        <dbReference type="PROSITE" id="PS50179"/>
    </source>
</evidence>
<evidence type="ECO:0000313" key="9">
    <source>
        <dbReference type="Proteomes" id="UP000030748"/>
    </source>
</evidence>
<dbReference type="Proteomes" id="UP000030748">
    <property type="component" value="Unassembled WGS sequence"/>
</dbReference>
<accession>A0A022Q717</accession>
<evidence type="ECO:0000256" key="2">
    <source>
        <dbReference type="ARBA" id="ARBA00007708"/>
    </source>
</evidence>
<dbReference type="InterPro" id="IPR038425">
    <property type="entry name" value="GAT_sf"/>
</dbReference>
<dbReference type="AlphaFoldDB" id="A0A022Q717"/>
<feature type="region of interest" description="Disordered" evidence="6">
    <location>
        <begin position="315"/>
        <end position="369"/>
    </location>
</feature>
<dbReference type="InterPro" id="IPR008942">
    <property type="entry name" value="ENTH_VHS"/>
</dbReference>
<feature type="compositionally biased region" description="Low complexity" evidence="6">
    <location>
        <begin position="345"/>
        <end position="369"/>
    </location>
</feature>
<dbReference type="SUPFAM" id="SSF48464">
    <property type="entry name" value="ENTH/VHS domain"/>
    <property type="match status" value="1"/>
</dbReference>
<dbReference type="PANTHER" id="PTHR45898">
    <property type="entry name" value="TOM1-LIKE PROTEIN"/>
    <property type="match status" value="1"/>
</dbReference>
<dbReference type="GO" id="GO:0043328">
    <property type="term" value="P:protein transport to vacuole involved in ubiquitin-dependent protein catabolic process via the multivesicular body sorting pathway"/>
    <property type="evidence" value="ECO:0007669"/>
    <property type="project" value="InterPro"/>
</dbReference>
<keyword evidence="9" id="KW-1185">Reference proteome</keyword>
<evidence type="ECO:0000256" key="5">
    <source>
        <dbReference type="ARBA" id="ARBA00023136"/>
    </source>
</evidence>
<evidence type="ECO:0000313" key="8">
    <source>
        <dbReference type="EMBL" id="EYU22325.1"/>
    </source>
</evidence>
<keyword evidence="4" id="KW-0653">Protein transport</keyword>
<dbReference type="EMBL" id="KI632211">
    <property type="protein sequence ID" value="EYU22325.1"/>
    <property type="molecule type" value="Genomic_DNA"/>
</dbReference>
<dbReference type="CDD" id="cd03561">
    <property type="entry name" value="VHS"/>
    <property type="match status" value="1"/>
</dbReference>
<dbReference type="InterPro" id="IPR004152">
    <property type="entry name" value="GAT_dom"/>
</dbReference>
<reference evidence="8 9" key="1">
    <citation type="journal article" date="2013" name="Proc. Natl. Acad. Sci. U.S.A.">
        <title>Fine-scale variation in meiotic recombination in Mimulus inferred from population shotgun sequencing.</title>
        <authorList>
            <person name="Hellsten U."/>
            <person name="Wright K.M."/>
            <person name="Jenkins J."/>
            <person name="Shu S."/>
            <person name="Yuan Y."/>
            <person name="Wessler S.R."/>
            <person name="Schmutz J."/>
            <person name="Willis J.H."/>
            <person name="Rokhsar D.S."/>
        </authorList>
    </citation>
    <scope>NUCLEOTIDE SEQUENCE [LARGE SCALE GENOMIC DNA]</scope>
    <source>
        <strain evidence="9">cv. DUN x IM62</strain>
    </source>
</reference>